<gene>
    <name evidence="1" type="ORF">SAMN05216200_11420</name>
</gene>
<keyword evidence="2" id="KW-1185">Reference proteome</keyword>
<evidence type="ECO:0000313" key="2">
    <source>
        <dbReference type="Proteomes" id="UP000184066"/>
    </source>
</evidence>
<organism evidence="1 2">
    <name type="scientific">Oceanicella actignis</name>
    <dbReference type="NCBI Taxonomy" id="1189325"/>
    <lineage>
        <taxon>Bacteria</taxon>
        <taxon>Pseudomonadati</taxon>
        <taxon>Pseudomonadota</taxon>
        <taxon>Alphaproteobacteria</taxon>
        <taxon>Rhodobacterales</taxon>
        <taxon>Paracoccaceae</taxon>
        <taxon>Oceanicella</taxon>
    </lineage>
</organism>
<dbReference type="EMBL" id="FRDL01000014">
    <property type="protein sequence ID" value="SHN76912.1"/>
    <property type="molecule type" value="Genomic_DNA"/>
</dbReference>
<sequence length="109" mass="11789">MNDVLHKAREHFARMRGQSMTVPEWGLEVHFDPLTMRERQALQSAAKGSDAQAAILVVVRHAKGAGGERLFADDAKTRKTLENEVDPAVIGRIAAAILGASDPDDLGES</sequence>
<evidence type="ECO:0000313" key="1">
    <source>
        <dbReference type="EMBL" id="SHN76912.1"/>
    </source>
</evidence>
<dbReference type="Proteomes" id="UP000184066">
    <property type="component" value="Unassembled WGS sequence"/>
</dbReference>
<dbReference type="OrthoDB" id="7877201at2"/>
<protein>
    <recommendedName>
        <fullName evidence="3">Tail assembly chaperone</fullName>
    </recommendedName>
</protein>
<reference evidence="1 2" key="1">
    <citation type="submission" date="2016-12" db="EMBL/GenBank/DDBJ databases">
        <authorList>
            <person name="Song W.-J."/>
            <person name="Kurnit D.M."/>
        </authorList>
    </citation>
    <scope>NUCLEOTIDE SEQUENCE [LARGE SCALE GENOMIC DNA]</scope>
    <source>
        <strain evidence="1 2">CGMCC 1.10808</strain>
    </source>
</reference>
<name>A0A1M7U1H6_9RHOB</name>
<accession>A0A1M7U1H6</accession>
<dbReference type="RefSeq" id="WP_072748430.1">
    <property type="nucleotide sequence ID" value="NZ_FOHL01000001.1"/>
</dbReference>
<dbReference type="AlphaFoldDB" id="A0A1M7U1H6"/>
<proteinExistence type="predicted"/>
<dbReference type="STRING" id="1189325.SAMN04488119_101402"/>
<evidence type="ECO:0008006" key="3">
    <source>
        <dbReference type="Google" id="ProtNLM"/>
    </source>
</evidence>